<dbReference type="EMBL" id="QRJR01000028">
    <property type="protein sequence ID" value="RHH41316.1"/>
    <property type="molecule type" value="Genomic_DNA"/>
</dbReference>
<protein>
    <submittedName>
        <fullName evidence="1">Uncharacterized protein</fullName>
    </submittedName>
</protein>
<dbReference type="AlphaFoldDB" id="A0A414WTN9"/>
<name>A0A414WTN9_BACOV</name>
<accession>A0A414WTN9</accession>
<sequence>MILFVDFNIKTELKEQLKAAFYRVLYRTGTYPAVNKSWKEKLKRYPSDLKTIKHFMDQTYHRVFEVCDDCIPELFALRYAYIQNNRTEYIWLEDGSYPYFRNTIDVSGFSSNPAMRLIRKVFLKYLCGLGRFYDFKGTYMGANVMLKQAYLTFPGKQRKEYMLKDIVGITDEEFKNGLSFMFPYKVENELLSGSVFIVMDKLDVYKDLSQIEYTMVQVIEIFKKRGKMIYYKYHPREESALKALTNCKEINRFTGVENYYSASLNRELIIIGIKSTGLQNAKKLGFHVISIAPIVHEDDENVLNFYRKIQIQVITSLTEL</sequence>
<reference evidence="1 2" key="1">
    <citation type="submission" date="2018-08" db="EMBL/GenBank/DDBJ databases">
        <title>A genome reference for cultivated species of the human gut microbiota.</title>
        <authorList>
            <person name="Zou Y."/>
            <person name="Xue W."/>
            <person name="Luo G."/>
        </authorList>
    </citation>
    <scope>NUCLEOTIDE SEQUENCE [LARGE SCALE GENOMIC DNA]</scope>
    <source>
        <strain evidence="1 2">AM17-48</strain>
    </source>
</reference>
<comment type="caution">
    <text evidence="1">The sequence shown here is derived from an EMBL/GenBank/DDBJ whole genome shotgun (WGS) entry which is preliminary data.</text>
</comment>
<evidence type="ECO:0000313" key="2">
    <source>
        <dbReference type="Proteomes" id="UP000283329"/>
    </source>
</evidence>
<evidence type="ECO:0000313" key="1">
    <source>
        <dbReference type="EMBL" id="RHH41316.1"/>
    </source>
</evidence>
<proteinExistence type="predicted"/>
<gene>
    <name evidence="1" type="ORF">DW206_20850</name>
</gene>
<dbReference type="Proteomes" id="UP000283329">
    <property type="component" value="Unassembled WGS sequence"/>
</dbReference>
<organism evidence="1 2">
    <name type="scientific">Bacteroides ovatus</name>
    <dbReference type="NCBI Taxonomy" id="28116"/>
    <lineage>
        <taxon>Bacteria</taxon>
        <taxon>Pseudomonadati</taxon>
        <taxon>Bacteroidota</taxon>
        <taxon>Bacteroidia</taxon>
        <taxon>Bacteroidales</taxon>
        <taxon>Bacteroidaceae</taxon>
        <taxon>Bacteroides</taxon>
    </lineage>
</organism>